<evidence type="ECO:0000313" key="10">
    <source>
        <dbReference type="EMBL" id="PXY22885.1"/>
    </source>
</evidence>
<dbReference type="EMBL" id="MASW01000005">
    <property type="protein sequence ID" value="PXY22885.1"/>
    <property type="molecule type" value="Genomic_DNA"/>
</dbReference>
<dbReference type="SUPFAM" id="SSF54292">
    <property type="entry name" value="2Fe-2S ferredoxin-like"/>
    <property type="match status" value="1"/>
</dbReference>
<keyword evidence="11" id="KW-1185">Reference proteome</keyword>
<keyword evidence="7" id="KW-0411">Iron-sulfur</keyword>
<dbReference type="PRINTS" id="PR00409">
    <property type="entry name" value="PHDIOXRDTASE"/>
</dbReference>
<dbReference type="InterPro" id="IPR017927">
    <property type="entry name" value="FAD-bd_FR_type"/>
</dbReference>
<feature type="domain" description="2Fe-2S ferredoxin-type" evidence="8">
    <location>
        <begin position="231"/>
        <end position="316"/>
    </location>
</feature>
<keyword evidence="5" id="KW-0560">Oxidoreductase</keyword>
<dbReference type="Gene3D" id="3.10.20.30">
    <property type="match status" value="1"/>
</dbReference>
<dbReference type="Pfam" id="PF00111">
    <property type="entry name" value="Fer2"/>
    <property type="match status" value="1"/>
</dbReference>
<evidence type="ECO:0000256" key="7">
    <source>
        <dbReference type="ARBA" id="ARBA00023014"/>
    </source>
</evidence>
<keyword evidence="3" id="KW-0001">2Fe-2S</keyword>
<dbReference type="PROSITE" id="PS00197">
    <property type="entry name" value="2FE2S_FER_1"/>
    <property type="match status" value="1"/>
</dbReference>
<dbReference type="Gene3D" id="2.40.30.10">
    <property type="entry name" value="Translation factors"/>
    <property type="match status" value="1"/>
</dbReference>
<sequence>MAFDGELRIVSRRAEADGVISLRLATGTGDPLPEWSPGAHLDVLLPTGFVRQYSLCGPVEDRSTWRIGVLRESDGRGGSAWLHDNATEGGLLRVRGPRNNFPLLPARRYVFIAGGIGITPLLPMIAEAQRAGADWVLHYGGRTSTSMAFLPELRGHAGRVLVRPEDTQGRLDLAAVLGEPQPSTLVYCCGPGGLIDAVRDRCRGWPAGSLHVERFTPVEPPEDEVADGPATEVECTRSGVTLTVPPGTSILEAAERAGISVLSSCSEGICGTCETEVLGGEVEHRDSVLTDEEREEGETMMICVSRARGGRLVLDL</sequence>
<organism evidence="10 11">
    <name type="scientific">Prauserella muralis</name>
    <dbReference type="NCBI Taxonomy" id="588067"/>
    <lineage>
        <taxon>Bacteria</taxon>
        <taxon>Bacillati</taxon>
        <taxon>Actinomycetota</taxon>
        <taxon>Actinomycetes</taxon>
        <taxon>Pseudonocardiales</taxon>
        <taxon>Pseudonocardiaceae</taxon>
        <taxon>Prauserella</taxon>
    </lineage>
</organism>
<comment type="caution">
    <text evidence="10">The sequence shown here is derived from an EMBL/GenBank/DDBJ whole genome shotgun (WGS) entry which is preliminary data.</text>
</comment>
<dbReference type="Pfam" id="PF00175">
    <property type="entry name" value="NAD_binding_1"/>
    <property type="match status" value="1"/>
</dbReference>
<evidence type="ECO:0000313" key="11">
    <source>
        <dbReference type="Proteomes" id="UP000249915"/>
    </source>
</evidence>
<feature type="domain" description="FAD-binding FR-type" evidence="9">
    <location>
        <begin position="2"/>
        <end position="104"/>
    </location>
</feature>
<dbReference type="InterPro" id="IPR050415">
    <property type="entry name" value="MRET"/>
</dbReference>
<evidence type="ECO:0000256" key="1">
    <source>
        <dbReference type="ARBA" id="ARBA00001974"/>
    </source>
</evidence>
<dbReference type="InterPro" id="IPR006058">
    <property type="entry name" value="2Fe2S_fd_BS"/>
</dbReference>
<dbReference type="PANTHER" id="PTHR47354">
    <property type="entry name" value="NADH OXIDOREDUCTASE HCR"/>
    <property type="match status" value="1"/>
</dbReference>
<dbReference type="GO" id="GO:0046872">
    <property type="term" value="F:metal ion binding"/>
    <property type="evidence" value="ECO:0007669"/>
    <property type="project" value="UniProtKB-KW"/>
</dbReference>
<dbReference type="RefSeq" id="WP_425466484.1">
    <property type="nucleotide sequence ID" value="NZ_MASW01000005.1"/>
</dbReference>
<keyword evidence="2" id="KW-0285">Flavoprotein</keyword>
<dbReference type="InterPro" id="IPR001433">
    <property type="entry name" value="OxRdtase_FAD/NAD-bd"/>
</dbReference>
<dbReference type="PROSITE" id="PS51085">
    <property type="entry name" value="2FE2S_FER_2"/>
    <property type="match status" value="1"/>
</dbReference>
<reference evidence="10 11" key="1">
    <citation type="submission" date="2016-07" db="EMBL/GenBank/DDBJ databases">
        <title>Draft genome sequence of Prauserella muralis DSM 45305, isolated from a mould-covered wall in an indoor environment.</title>
        <authorList>
            <person name="Ruckert C."/>
            <person name="Albersmeier A."/>
            <person name="Jiang C.-L."/>
            <person name="Jiang Y."/>
            <person name="Kalinowski J."/>
            <person name="Schneider O."/>
            <person name="Winkler A."/>
            <person name="Zotchev S.B."/>
        </authorList>
    </citation>
    <scope>NUCLEOTIDE SEQUENCE [LARGE SCALE GENOMIC DNA]</scope>
    <source>
        <strain evidence="10 11">DSM 45305</strain>
    </source>
</reference>
<evidence type="ECO:0000259" key="8">
    <source>
        <dbReference type="PROSITE" id="PS51085"/>
    </source>
</evidence>
<dbReference type="Proteomes" id="UP000249915">
    <property type="component" value="Unassembled WGS sequence"/>
</dbReference>
<evidence type="ECO:0000256" key="6">
    <source>
        <dbReference type="ARBA" id="ARBA00023004"/>
    </source>
</evidence>
<dbReference type="SUPFAM" id="SSF52343">
    <property type="entry name" value="Ferredoxin reductase-like, C-terminal NADP-linked domain"/>
    <property type="match status" value="1"/>
</dbReference>
<protein>
    <submittedName>
        <fullName evidence="10">Ferredoxin</fullName>
    </submittedName>
</protein>
<accession>A0A2V4B343</accession>
<comment type="cofactor">
    <cofactor evidence="1">
        <name>FAD</name>
        <dbReference type="ChEBI" id="CHEBI:57692"/>
    </cofactor>
</comment>
<dbReference type="Gene3D" id="3.40.50.80">
    <property type="entry name" value="Nucleotide-binding domain of ferredoxin-NADP reductase (FNR) module"/>
    <property type="match status" value="1"/>
</dbReference>
<dbReference type="InterPro" id="IPR039261">
    <property type="entry name" value="FNR_nucleotide-bd"/>
</dbReference>
<dbReference type="PANTHER" id="PTHR47354:SF1">
    <property type="entry name" value="CARNITINE MONOOXYGENASE REDUCTASE SUBUNIT"/>
    <property type="match status" value="1"/>
</dbReference>
<dbReference type="CDD" id="cd06185">
    <property type="entry name" value="PDR_like"/>
    <property type="match status" value="1"/>
</dbReference>
<dbReference type="PROSITE" id="PS51384">
    <property type="entry name" value="FAD_FR"/>
    <property type="match status" value="1"/>
</dbReference>
<proteinExistence type="predicted"/>
<dbReference type="InterPro" id="IPR012675">
    <property type="entry name" value="Beta-grasp_dom_sf"/>
</dbReference>
<evidence type="ECO:0000256" key="5">
    <source>
        <dbReference type="ARBA" id="ARBA00023002"/>
    </source>
</evidence>
<evidence type="ECO:0000256" key="4">
    <source>
        <dbReference type="ARBA" id="ARBA00022723"/>
    </source>
</evidence>
<dbReference type="InterPro" id="IPR001041">
    <property type="entry name" value="2Fe-2S_ferredoxin-type"/>
</dbReference>
<keyword evidence="4" id="KW-0479">Metal-binding</keyword>
<evidence type="ECO:0000256" key="2">
    <source>
        <dbReference type="ARBA" id="ARBA00022630"/>
    </source>
</evidence>
<dbReference type="GO" id="GO:0016491">
    <property type="term" value="F:oxidoreductase activity"/>
    <property type="evidence" value="ECO:0007669"/>
    <property type="project" value="UniProtKB-KW"/>
</dbReference>
<dbReference type="InterPro" id="IPR036010">
    <property type="entry name" value="2Fe-2S_ferredoxin-like_sf"/>
</dbReference>
<gene>
    <name evidence="10" type="ORF">BAY60_19805</name>
</gene>
<evidence type="ECO:0000259" key="9">
    <source>
        <dbReference type="PROSITE" id="PS51384"/>
    </source>
</evidence>
<keyword evidence="6" id="KW-0408">Iron</keyword>
<dbReference type="CDD" id="cd00207">
    <property type="entry name" value="fer2"/>
    <property type="match status" value="1"/>
</dbReference>
<name>A0A2V4B343_9PSEU</name>
<dbReference type="SUPFAM" id="SSF63380">
    <property type="entry name" value="Riboflavin synthase domain-like"/>
    <property type="match status" value="1"/>
</dbReference>
<dbReference type="AlphaFoldDB" id="A0A2V4B343"/>
<dbReference type="InterPro" id="IPR017938">
    <property type="entry name" value="Riboflavin_synthase-like_b-brl"/>
</dbReference>
<evidence type="ECO:0000256" key="3">
    <source>
        <dbReference type="ARBA" id="ARBA00022714"/>
    </source>
</evidence>
<dbReference type="GO" id="GO:0051537">
    <property type="term" value="F:2 iron, 2 sulfur cluster binding"/>
    <property type="evidence" value="ECO:0007669"/>
    <property type="project" value="UniProtKB-KW"/>
</dbReference>